<reference evidence="5 7" key="3">
    <citation type="journal article" date="2014" name="PLoS Genet.">
        <title>Phylogenetically driven sequencing of extremely halophilic archaea reveals strategies for static and dynamic osmo-response.</title>
        <authorList>
            <person name="Becker E.A."/>
            <person name="Seitzer P.M."/>
            <person name="Tritt A."/>
            <person name="Larsen D."/>
            <person name="Krusor M."/>
            <person name="Yao A.I."/>
            <person name="Wu D."/>
            <person name="Madern D."/>
            <person name="Eisen J.A."/>
            <person name="Darling A.E."/>
            <person name="Facciotti M.T."/>
        </authorList>
    </citation>
    <scope>NUCLEOTIDE SEQUENCE [LARGE SCALE GENOMIC DNA]</scope>
    <source>
        <strain evidence="5 7">DSM 15624</strain>
    </source>
</reference>
<accession>L0JQU1</accession>
<evidence type="ECO:0000313" key="7">
    <source>
        <dbReference type="Proteomes" id="UP000011593"/>
    </source>
</evidence>
<dbReference type="OrthoDB" id="185378at2157"/>
<evidence type="ECO:0000313" key="6">
    <source>
        <dbReference type="Proteomes" id="UP000010843"/>
    </source>
</evidence>
<reference evidence="6" key="1">
    <citation type="submission" date="2012-02" db="EMBL/GenBank/DDBJ databases">
        <title>Complete sequence of chromosome of Natrinema pellirubrum DSM 15624.</title>
        <authorList>
            <person name="Lucas S."/>
            <person name="Han J."/>
            <person name="Lapidus A."/>
            <person name="Cheng J.-F."/>
            <person name="Goodwin L."/>
            <person name="Pitluck S."/>
            <person name="Peters L."/>
            <person name="Teshima H."/>
            <person name="Detter J.C."/>
            <person name="Han C."/>
            <person name="Tapia R."/>
            <person name="Land M."/>
            <person name="Hauser L."/>
            <person name="Kyrpides N."/>
            <person name="Ivanova N."/>
            <person name="Pagani I."/>
            <person name="Sproer C."/>
            <person name="Anderson I."/>
            <person name="Woyke T."/>
        </authorList>
    </citation>
    <scope>NUCLEOTIDE SEQUENCE [LARGE SCALE GENOMIC DNA]</scope>
    <source>
        <strain evidence="6">DSM 15624 / JCM 10476 / NCIMB 786</strain>
    </source>
</reference>
<evidence type="ECO:0000313" key="4">
    <source>
        <dbReference type="EMBL" id="AGB33188.1"/>
    </source>
</evidence>
<dbReference type="HOGENOM" id="CLU_2353292_0_0_2"/>
<evidence type="ECO:0000259" key="3">
    <source>
        <dbReference type="Pfam" id="PF24463"/>
    </source>
</evidence>
<feature type="region of interest" description="Disordered" evidence="1">
    <location>
        <begin position="39"/>
        <end position="63"/>
    </location>
</feature>
<keyword evidence="2" id="KW-0472">Membrane</keyword>
<dbReference type="RefSeq" id="WP_006182652.1">
    <property type="nucleotide sequence ID" value="NC_019962.1"/>
</dbReference>
<sequence length="96" mass="10604">MGAPGQLYAAIIGVLLLVALGVSVPVLVGIARDGLERHRKRRAGKLERDTDDEEFDRRPPGAFEADTADRTRVTCRRCGAENDAEFTYCRRCTTPL</sequence>
<feature type="domain" description="DUF7577" evidence="3">
    <location>
        <begin position="72"/>
        <end position="96"/>
    </location>
</feature>
<dbReference type="Proteomes" id="UP000011593">
    <property type="component" value="Unassembled WGS sequence"/>
</dbReference>
<protein>
    <recommendedName>
        <fullName evidence="3">DUF7577 domain-containing protein</fullName>
    </recommendedName>
</protein>
<dbReference type="STRING" id="797303.Natpe_3402"/>
<evidence type="ECO:0000256" key="1">
    <source>
        <dbReference type="SAM" id="MobiDB-lite"/>
    </source>
</evidence>
<dbReference type="EMBL" id="AOIE01000101">
    <property type="protein sequence ID" value="ELY71853.1"/>
    <property type="molecule type" value="Genomic_DNA"/>
</dbReference>
<keyword evidence="7" id="KW-1185">Reference proteome</keyword>
<dbReference type="PATRIC" id="fig|797303.5.peg.3280"/>
<proteinExistence type="predicted"/>
<keyword evidence="2" id="KW-1133">Transmembrane helix</keyword>
<organism evidence="4 6">
    <name type="scientific">Natrinema pellirubrum (strain DSM 15624 / CIP 106293 / JCM 10476 / NCIMB 786 / 157)</name>
    <dbReference type="NCBI Taxonomy" id="797303"/>
    <lineage>
        <taxon>Archaea</taxon>
        <taxon>Methanobacteriati</taxon>
        <taxon>Methanobacteriota</taxon>
        <taxon>Stenosarchaea group</taxon>
        <taxon>Halobacteria</taxon>
        <taxon>Halobacteriales</taxon>
        <taxon>Natrialbaceae</taxon>
        <taxon>Natrinema</taxon>
    </lineage>
</organism>
<dbReference type="InterPro" id="IPR055999">
    <property type="entry name" value="DUF7577"/>
</dbReference>
<reference evidence="4" key="2">
    <citation type="submission" date="2012-02" db="EMBL/GenBank/DDBJ databases">
        <title>Complete sequence of chromosome of Natrinema pellirubrum DSM 15624.</title>
        <authorList>
            <consortium name="US DOE Joint Genome Institute"/>
            <person name="Lucas S."/>
            <person name="Han J."/>
            <person name="Lapidus A."/>
            <person name="Cheng J.-F."/>
            <person name="Goodwin L."/>
            <person name="Pitluck S."/>
            <person name="Peters L."/>
            <person name="Teshima H."/>
            <person name="Detter J.C."/>
            <person name="Han C."/>
            <person name="Tapia R."/>
            <person name="Land M."/>
            <person name="Hauser L."/>
            <person name="Kyrpides N."/>
            <person name="Ivanova N."/>
            <person name="Pagani I."/>
            <person name="Sproer C."/>
            <person name="Anderson I."/>
            <person name="Woyke T."/>
        </authorList>
    </citation>
    <scope>NUCLEOTIDE SEQUENCE</scope>
    <source>
        <strain evidence="4">DSM 15624</strain>
    </source>
</reference>
<dbReference type="InterPro" id="IPR038587">
    <property type="entry name" value="Ribosomal_eL40_sf"/>
</dbReference>
<evidence type="ECO:0000256" key="2">
    <source>
        <dbReference type="SAM" id="Phobius"/>
    </source>
</evidence>
<dbReference type="Pfam" id="PF24463">
    <property type="entry name" value="DUF7577"/>
    <property type="match status" value="1"/>
</dbReference>
<evidence type="ECO:0000313" key="5">
    <source>
        <dbReference type="EMBL" id="ELY71853.1"/>
    </source>
</evidence>
<dbReference type="KEGG" id="npe:Natpe_3402"/>
<dbReference type="AlphaFoldDB" id="L0JQU1"/>
<feature type="transmembrane region" description="Helical" evidence="2">
    <location>
        <begin position="6"/>
        <end position="31"/>
    </location>
</feature>
<dbReference type="Proteomes" id="UP000010843">
    <property type="component" value="Chromosome"/>
</dbReference>
<dbReference type="eggNOG" id="arCOG04741">
    <property type="taxonomic scope" value="Archaea"/>
</dbReference>
<gene>
    <name evidence="4" type="ordered locus">Natpe_3402</name>
    <name evidence="5" type="ORF">C488_16512</name>
</gene>
<keyword evidence="2" id="KW-0812">Transmembrane</keyword>
<name>L0JQU1_NATP1</name>
<dbReference type="GeneID" id="14332856"/>
<dbReference type="EMBL" id="CP003372">
    <property type="protein sequence ID" value="AGB33188.1"/>
    <property type="molecule type" value="Genomic_DNA"/>
</dbReference>
<dbReference type="Gene3D" id="4.10.1060.50">
    <property type="match status" value="1"/>
</dbReference>